<dbReference type="GO" id="GO:0042048">
    <property type="term" value="P:olfactory behavior"/>
    <property type="evidence" value="ECO:0007669"/>
    <property type="project" value="TreeGrafter"/>
</dbReference>
<dbReference type="InterPro" id="IPR011989">
    <property type="entry name" value="ARM-like"/>
</dbReference>
<dbReference type="InterPro" id="IPR048732">
    <property type="entry name" value="CFA69"/>
</dbReference>
<proteinExistence type="predicted"/>
<accession>A0A9D2Y0I6</accession>
<evidence type="ECO:0000259" key="2">
    <source>
        <dbReference type="Pfam" id="PF21049"/>
    </source>
</evidence>
<dbReference type="EMBL" id="JAAVVJ010000012">
    <property type="protein sequence ID" value="KAF7211397.1"/>
    <property type="molecule type" value="Genomic_DNA"/>
</dbReference>
<comment type="caution">
    <text evidence="3">The sequence shown here is derived from an EMBL/GenBank/DDBJ whole genome shotgun (WGS) entry which is preliminary data.</text>
</comment>
<evidence type="ECO:0000313" key="4">
    <source>
        <dbReference type="Proteomes" id="UP000822369"/>
    </source>
</evidence>
<dbReference type="AlphaFoldDB" id="A0A9D2Y0I6"/>
<dbReference type="PANTHER" id="PTHR14716:SF0">
    <property type="entry name" value="CILIA- AND FLAGELLA-ASSOCIATED PROTEIN 69"/>
    <property type="match status" value="1"/>
</dbReference>
<sequence length="914" mass="102105">MVHRLKSDIPGIGAHPTQHIQEVRDKRLDLSKVIGLLEDPLTTNLKEKHLFVLRKLLNRNPAGFLLKELTDISRILSLCAEKATDHPEYASFLCEALKICRLPFLQQKTTDEQHFAQEAAEFLSSICYLMRIPDPDVRRCVVEAVQSFFCSGIPPKPPDGLRPTRPGYRQQLLKHSDVPKLLLLSMSGLEDQPFKLQLLQTLQILSRSSDDICASVLDERGAESICLHMNEPDPSAQVLLCSSEILWNLLEGGMKEEVIAQLSSLECVLSLKESFLFLLEKASQRWERQLRNQLLMIATLIAEASSSVLVESLFAKLLVGLLTFPERNPPYSSDGLQLRQLLLNLLVFLCRDPAALQILREEQVMLHLLSLANPDGDQERSSAQQEELQLQALGAVSCLAPLLLDDYVFCRGNTQLLLLLDRCVGTGDCFSQGFHGNGGGRTRAKLRGCIRALRAVTSLGEASVNQNLCEQRAFHQLLGVLIQLQAGCEEQDVVVVEMMSDIQWILSELCESDARAKEQFGSGGVEMVVNFLKRGSEKFYSGLGHNRLLLSTVDCVWSCVVGSDATEDYLLAKQGASLLLDLLRASPRCVHGVVLATLLDLCDNPNTRSQILSWRDTDGQTAPRILLELWRDEEEELGVLRDQHGRIKDPKKPILTHLQQEVSGGSSFPADSPSAAVLEVSENLRAKIYLIFCCLGFQELPGLSAEDFFTLSIVRRYLNFKVGEVWDEVSRELVLEGTRLTSSDEEALRSICETSEETARRVMEEQSDILEQQQSVELHEEMVAYAEMKSHWKQQELTAQSWKNYVSRTSAYSVLKVSCSQTPKDSKDGRRCYDGHLGPGSSAQEVKVQRKEQVEWSRPTPEDGGAAGPPAEDFITHFLSAENGDILGLRGLNVKMARTSIRPDQNQESRTESD</sequence>
<dbReference type="SUPFAM" id="SSF48371">
    <property type="entry name" value="ARM repeat"/>
    <property type="match status" value="1"/>
</dbReference>
<dbReference type="Pfam" id="PF21049">
    <property type="entry name" value="CFA69_ARM_rpt"/>
    <property type="match status" value="1"/>
</dbReference>
<feature type="compositionally biased region" description="Basic and acidic residues" evidence="1">
    <location>
        <begin position="824"/>
        <end position="834"/>
    </location>
</feature>
<dbReference type="Proteomes" id="UP000822369">
    <property type="component" value="Chromosome 12"/>
</dbReference>
<reference evidence="3" key="1">
    <citation type="submission" date="2020-03" db="EMBL/GenBank/DDBJ databases">
        <title>Intra-Species Differences in Population Size shape Life History and Genome Evolution.</title>
        <authorList>
            <person name="Willemsen D."/>
            <person name="Cui R."/>
            <person name="Valenzano D.R."/>
        </authorList>
    </citation>
    <scope>NUCLEOTIDE SEQUENCE</scope>
    <source>
        <strain evidence="3">GRZ</strain>
        <tissue evidence="3">Whole</tissue>
    </source>
</reference>
<protein>
    <submittedName>
        <fullName evidence="3">Transcript variant X1</fullName>
    </submittedName>
</protein>
<dbReference type="KEGG" id="nfu:107394945"/>
<dbReference type="InterPro" id="IPR048733">
    <property type="entry name" value="CFA69_ARM_dom"/>
</dbReference>
<dbReference type="GO" id="GO:0097730">
    <property type="term" value="C:non-motile cilium"/>
    <property type="evidence" value="ECO:0007669"/>
    <property type="project" value="TreeGrafter"/>
</dbReference>
<feature type="region of interest" description="Disordered" evidence="1">
    <location>
        <begin position="820"/>
        <end position="872"/>
    </location>
</feature>
<dbReference type="GO" id="GO:1990834">
    <property type="term" value="P:response to odorant"/>
    <property type="evidence" value="ECO:0007669"/>
    <property type="project" value="TreeGrafter"/>
</dbReference>
<dbReference type="GO" id="GO:0097225">
    <property type="term" value="C:sperm midpiece"/>
    <property type="evidence" value="ECO:0007669"/>
    <property type="project" value="TreeGrafter"/>
</dbReference>
<gene>
    <name evidence="3" type="primary">cfap69</name>
    <name evidence="3" type="ORF">G4P62_017511</name>
</gene>
<evidence type="ECO:0000256" key="1">
    <source>
        <dbReference type="SAM" id="MobiDB-lite"/>
    </source>
</evidence>
<dbReference type="PANTHER" id="PTHR14716">
    <property type="entry name" value="CILIA- AND FLAGELLA-ASSOCIATED PROTEIN 69"/>
    <property type="match status" value="1"/>
</dbReference>
<name>A0A9D2Y0I6_NOTFU</name>
<dbReference type="GO" id="GO:1902093">
    <property type="term" value="P:positive regulation of flagellated sperm motility"/>
    <property type="evidence" value="ECO:0007669"/>
    <property type="project" value="TreeGrafter"/>
</dbReference>
<feature type="domain" description="Cilia- and flagella-associated protein 69 ARM repeats" evidence="2">
    <location>
        <begin position="29"/>
        <end position="729"/>
    </location>
</feature>
<dbReference type="InterPro" id="IPR016024">
    <property type="entry name" value="ARM-type_fold"/>
</dbReference>
<dbReference type="Gene3D" id="1.25.10.10">
    <property type="entry name" value="Leucine-rich Repeat Variant"/>
    <property type="match status" value="2"/>
</dbReference>
<organism evidence="3 4">
    <name type="scientific">Nothobranchius furzeri</name>
    <name type="common">Turquoise killifish</name>
    <dbReference type="NCBI Taxonomy" id="105023"/>
    <lineage>
        <taxon>Eukaryota</taxon>
        <taxon>Metazoa</taxon>
        <taxon>Chordata</taxon>
        <taxon>Craniata</taxon>
        <taxon>Vertebrata</taxon>
        <taxon>Euteleostomi</taxon>
        <taxon>Actinopterygii</taxon>
        <taxon>Neopterygii</taxon>
        <taxon>Teleostei</taxon>
        <taxon>Neoteleostei</taxon>
        <taxon>Acanthomorphata</taxon>
        <taxon>Ovalentaria</taxon>
        <taxon>Atherinomorphae</taxon>
        <taxon>Cyprinodontiformes</taxon>
        <taxon>Nothobranchiidae</taxon>
        <taxon>Nothobranchius</taxon>
    </lineage>
</organism>
<evidence type="ECO:0000313" key="3">
    <source>
        <dbReference type="EMBL" id="KAF7211397.1"/>
    </source>
</evidence>